<keyword evidence="2" id="KW-1185">Reference proteome</keyword>
<reference evidence="1 2" key="1">
    <citation type="journal article" date="2018" name="Science">
        <title>The opium poppy genome and morphinan production.</title>
        <authorList>
            <person name="Guo L."/>
            <person name="Winzer T."/>
            <person name="Yang X."/>
            <person name="Li Y."/>
            <person name="Ning Z."/>
            <person name="He Z."/>
            <person name="Teodor R."/>
            <person name="Lu Y."/>
            <person name="Bowser T.A."/>
            <person name="Graham I.A."/>
            <person name="Ye K."/>
        </authorList>
    </citation>
    <scope>NUCLEOTIDE SEQUENCE [LARGE SCALE GENOMIC DNA]</scope>
    <source>
        <strain evidence="2">cv. HN1</strain>
        <tissue evidence="1">Leaves</tissue>
    </source>
</reference>
<name>A0A4Y7JCV5_PAPSO</name>
<protein>
    <recommendedName>
        <fullName evidence="3">DUF4283 domain-containing protein</fullName>
    </recommendedName>
</protein>
<evidence type="ECO:0000313" key="1">
    <source>
        <dbReference type="EMBL" id="RZC57628.1"/>
    </source>
</evidence>
<sequence>MGVVLKKSPWNVRKSHLNLLKYDDSIPLKDWQFTHQEWTVQFKNLLLEHHSVQVIYEALVELGSKISTNPPNYRPTFGRLISARVKIDLRKPLFRGGWWNTRAGGVTWV</sequence>
<evidence type="ECO:0000313" key="2">
    <source>
        <dbReference type="Proteomes" id="UP000316621"/>
    </source>
</evidence>
<dbReference type="Gramene" id="RZC57628">
    <property type="protein sequence ID" value="RZC57628"/>
    <property type="gene ID" value="C5167_004931"/>
</dbReference>
<dbReference type="EMBL" id="CM010718">
    <property type="protein sequence ID" value="RZC57628.1"/>
    <property type="molecule type" value="Genomic_DNA"/>
</dbReference>
<organism evidence="1 2">
    <name type="scientific">Papaver somniferum</name>
    <name type="common">Opium poppy</name>
    <dbReference type="NCBI Taxonomy" id="3469"/>
    <lineage>
        <taxon>Eukaryota</taxon>
        <taxon>Viridiplantae</taxon>
        <taxon>Streptophyta</taxon>
        <taxon>Embryophyta</taxon>
        <taxon>Tracheophyta</taxon>
        <taxon>Spermatophyta</taxon>
        <taxon>Magnoliopsida</taxon>
        <taxon>Ranunculales</taxon>
        <taxon>Papaveraceae</taxon>
        <taxon>Papaveroideae</taxon>
        <taxon>Papaver</taxon>
    </lineage>
</organism>
<gene>
    <name evidence="1" type="ORF">C5167_004931</name>
</gene>
<dbReference type="Proteomes" id="UP000316621">
    <property type="component" value="Chromosome 4"/>
</dbReference>
<accession>A0A4Y7JCV5</accession>
<evidence type="ECO:0008006" key="3">
    <source>
        <dbReference type="Google" id="ProtNLM"/>
    </source>
</evidence>
<dbReference type="AlphaFoldDB" id="A0A4Y7JCV5"/>
<proteinExistence type="predicted"/>